<dbReference type="HOGENOM" id="CLU_1734690_0_0_1"/>
<dbReference type="InParanoid" id="M1DSY0"/>
<organism evidence="2 3">
    <name type="scientific">Solanum tuberosum</name>
    <name type="common">Potato</name>
    <dbReference type="NCBI Taxonomy" id="4113"/>
    <lineage>
        <taxon>Eukaryota</taxon>
        <taxon>Viridiplantae</taxon>
        <taxon>Streptophyta</taxon>
        <taxon>Embryophyta</taxon>
        <taxon>Tracheophyta</taxon>
        <taxon>Spermatophyta</taxon>
        <taxon>Magnoliopsida</taxon>
        <taxon>eudicotyledons</taxon>
        <taxon>Gunneridae</taxon>
        <taxon>Pentapetalae</taxon>
        <taxon>asterids</taxon>
        <taxon>lamiids</taxon>
        <taxon>Solanales</taxon>
        <taxon>Solanaceae</taxon>
        <taxon>Solanoideae</taxon>
        <taxon>Solaneae</taxon>
        <taxon>Solanum</taxon>
    </lineage>
</organism>
<evidence type="ECO:0000256" key="1">
    <source>
        <dbReference type="SAM" id="MobiDB-lite"/>
    </source>
</evidence>
<feature type="compositionally biased region" description="Polar residues" evidence="1">
    <location>
        <begin position="14"/>
        <end position="23"/>
    </location>
</feature>
<keyword evidence="3" id="KW-1185">Reference proteome</keyword>
<protein>
    <submittedName>
        <fullName evidence="2">Gag-pol polyprotein</fullName>
    </submittedName>
</protein>
<reference evidence="2" key="2">
    <citation type="submission" date="2015-06" db="UniProtKB">
        <authorList>
            <consortium name="EnsemblPlants"/>
        </authorList>
    </citation>
    <scope>IDENTIFICATION</scope>
    <source>
        <strain evidence="2">DM1-3 516 R44</strain>
    </source>
</reference>
<name>M1DSY0_SOLTU</name>
<feature type="region of interest" description="Disordered" evidence="1">
    <location>
        <begin position="1"/>
        <end position="41"/>
    </location>
</feature>
<evidence type="ECO:0000313" key="3">
    <source>
        <dbReference type="Proteomes" id="UP000011115"/>
    </source>
</evidence>
<reference evidence="3" key="1">
    <citation type="journal article" date="2011" name="Nature">
        <title>Genome sequence and analysis of the tuber crop potato.</title>
        <authorList>
            <consortium name="The Potato Genome Sequencing Consortium"/>
        </authorList>
    </citation>
    <scope>NUCLEOTIDE SEQUENCE [LARGE SCALE GENOMIC DNA]</scope>
    <source>
        <strain evidence="3">cv. DM1-3 516 R44</strain>
    </source>
</reference>
<dbReference type="EnsemblPlants" id="PGSC0003DMT400093887">
    <property type="protein sequence ID" value="PGSC0003DMT400093887"/>
    <property type="gene ID" value="PGSC0003DMG400043458"/>
</dbReference>
<dbReference type="Gramene" id="PGSC0003DMT400093887">
    <property type="protein sequence ID" value="PGSC0003DMT400093887"/>
    <property type="gene ID" value="PGSC0003DMG400043458"/>
</dbReference>
<sequence>MREYPKNKHGNVNGGNRAQSSSVALPDRATPRGATSGTGGGSNCLYAITSRQEQQDLPDVVSVNPSVLLHILFAQLEIYAKVLERRTQERREEKIKIHLLRKELIADFIKDLILQDVDMDVKRDEDDLAKEMNEEEFRSGEHGITQTLTEL</sequence>
<accession>M1DSY0</accession>
<dbReference type="Proteomes" id="UP000011115">
    <property type="component" value="Unassembled WGS sequence"/>
</dbReference>
<dbReference type="PaxDb" id="4113-PGSC0003DMT400093887"/>
<dbReference type="AlphaFoldDB" id="M1DSY0"/>
<proteinExistence type="predicted"/>
<evidence type="ECO:0000313" key="2">
    <source>
        <dbReference type="EnsemblPlants" id="PGSC0003DMT400093887"/>
    </source>
</evidence>